<dbReference type="Proteomes" id="UP000054166">
    <property type="component" value="Unassembled WGS sequence"/>
</dbReference>
<evidence type="ECO:0000313" key="11">
    <source>
        <dbReference type="EMBL" id="KIM71577.1"/>
    </source>
</evidence>
<keyword evidence="5 10" id="KW-0732">Signal</keyword>
<evidence type="ECO:0000256" key="8">
    <source>
        <dbReference type="ARBA" id="ARBA00023295"/>
    </source>
</evidence>
<comment type="function">
    <text evidence="10">Chitosanase catalyzing the endo-type cleavage of chitosan, the deacylated form of chitin. Chitosanase may be crucial in the degradation of the deacetylated portion of chitin in the fungal cell wall.</text>
</comment>
<proteinExistence type="inferred from homology"/>
<dbReference type="EC" id="3.2.1.132" evidence="10"/>
<evidence type="ECO:0000256" key="2">
    <source>
        <dbReference type="ARBA" id="ARBA00004613"/>
    </source>
</evidence>
<dbReference type="PROSITE" id="PS51257">
    <property type="entry name" value="PROKAR_LIPOPROTEIN"/>
    <property type="match status" value="1"/>
</dbReference>
<evidence type="ECO:0000256" key="4">
    <source>
        <dbReference type="ARBA" id="ARBA00022525"/>
    </source>
</evidence>
<evidence type="ECO:0000256" key="6">
    <source>
        <dbReference type="ARBA" id="ARBA00022801"/>
    </source>
</evidence>
<gene>
    <name evidence="11" type="ORF">PILCRDRAFT_752416</name>
</gene>
<comment type="catalytic activity">
    <reaction evidence="1 10">
        <text>Endohydrolysis of beta-(1-&gt;4)-linkages between D-glucosamine residues in a partly acetylated chitosan.</text>
        <dbReference type="EC" id="3.2.1.132"/>
    </reaction>
</comment>
<keyword evidence="6 10" id="KW-0378">Hydrolase</keyword>
<sequence length="275" mass="28847">MRSTFFLTCFAFLLGACGSASANHRRHHTRSSAAIAAAAKENNPTSGTPVSDFAASASLPAAGLAAAAKKAKKAGQKYQISQGSKSFSTIYTDWADFNNSSAYVWTADMDIDCDGIDFNCKGNSDGQPQTDYGALAAYQVPFIVIPGNWVNGHSKELPGNNVAAVICGGKMYYGIFGDTNGATPEVIGEASYRMGTACFPNDHISGANGHGAMDVTYIVFTGKDAVLPSTDMTKNYITQFSKLKSMGDEFVTQLSSNLGLSSGEVDTAIPADTCS</sequence>
<comment type="subcellular location">
    <subcellularLocation>
        <location evidence="2 10">Secreted</location>
    </subcellularLocation>
</comment>
<dbReference type="InParanoid" id="A0A0C3B2U4"/>
<evidence type="ECO:0000256" key="7">
    <source>
        <dbReference type="ARBA" id="ARBA00023277"/>
    </source>
</evidence>
<evidence type="ECO:0000256" key="9">
    <source>
        <dbReference type="ARBA" id="ARBA00023326"/>
    </source>
</evidence>
<dbReference type="InterPro" id="IPR009939">
    <property type="entry name" value="Chitosanase_fungal"/>
</dbReference>
<feature type="chain" id="PRO_5005111015" description="Endo-chitosanase" evidence="10">
    <location>
        <begin position="23"/>
        <end position="275"/>
    </location>
</feature>
<dbReference type="PANTHER" id="PTHR42061">
    <property type="entry name" value="ENDO-CHITOSANASE"/>
    <property type="match status" value="1"/>
</dbReference>
<keyword evidence="12" id="KW-1185">Reference proteome</keyword>
<dbReference type="STRING" id="765440.A0A0C3B2U4"/>
<dbReference type="GO" id="GO:0005576">
    <property type="term" value="C:extracellular region"/>
    <property type="evidence" value="ECO:0007669"/>
    <property type="project" value="UniProtKB-SubCell"/>
</dbReference>
<reference evidence="11 12" key="1">
    <citation type="submission" date="2014-04" db="EMBL/GenBank/DDBJ databases">
        <authorList>
            <consortium name="DOE Joint Genome Institute"/>
            <person name="Kuo A."/>
            <person name="Tarkka M."/>
            <person name="Buscot F."/>
            <person name="Kohler A."/>
            <person name="Nagy L.G."/>
            <person name="Floudas D."/>
            <person name="Copeland A."/>
            <person name="Barry K.W."/>
            <person name="Cichocki N."/>
            <person name="Veneault-Fourrey C."/>
            <person name="LaButti K."/>
            <person name="Lindquist E.A."/>
            <person name="Lipzen A."/>
            <person name="Lundell T."/>
            <person name="Morin E."/>
            <person name="Murat C."/>
            <person name="Sun H."/>
            <person name="Tunlid A."/>
            <person name="Henrissat B."/>
            <person name="Grigoriev I.V."/>
            <person name="Hibbett D.S."/>
            <person name="Martin F."/>
            <person name="Nordberg H.P."/>
            <person name="Cantor M.N."/>
            <person name="Hua S.X."/>
        </authorList>
    </citation>
    <scope>NUCLEOTIDE SEQUENCE [LARGE SCALE GENOMIC DNA]</scope>
    <source>
        <strain evidence="11 12">F 1598</strain>
    </source>
</reference>
<comment type="similarity">
    <text evidence="3 10">Belongs to the glycosyl hydrolase 75 family.</text>
</comment>
<evidence type="ECO:0000256" key="5">
    <source>
        <dbReference type="ARBA" id="ARBA00022729"/>
    </source>
</evidence>
<keyword evidence="7" id="KW-0119">Carbohydrate metabolism</keyword>
<dbReference type="PANTHER" id="PTHR42061:SF4">
    <property type="entry name" value="ENDO-CHITOSANASE"/>
    <property type="match status" value="1"/>
</dbReference>
<dbReference type="AlphaFoldDB" id="A0A0C3B2U4"/>
<organism evidence="11 12">
    <name type="scientific">Piloderma croceum (strain F 1598)</name>
    <dbReference type="NCBI Taxonomy" id="765440"/>
    <lineage>
        <taxon>Eukaryota</taxon>
        <taxon>Fungi</taxon>
        <taxon>Dikarya</taxon>
        <taxon>Basidiomycota</taxon>
        <taxon>Agaricomycotina</taxon>
        <taxon>Agaricomycetes</taxon>
        <taxon>Agaricomycetidae</taxon>
        <taxon>Atheliales</taxon>
        <taxon>Atheliaceae</taxon>
        <taxon>Piloderma</taxon>
    </lineage>
</organism>
<keyword evidence="4" id="KW-0964">Secreted</keyword>
<dbReference type="GO" id="GO:0016977">
    <property type="term" value="F:chitosanase activity"/>
    <property type="evidence" value="ECO:0007669"/>
    <property type="project" value="UniProtKB-EC"/>
</dbReference>
<dbReference type="OrthoDB" id="4756206at2759"/>
<accession>A0A0C3B2U4</accession>
<feature type="signal peptide" evidence="10">
    <location>
        <begin position="1"/>
        <end position="22"/>
    </location>
</feature>
<evidence type="ECO:0000256" key="1">
    <source>
        <dbReference type="ARBA" id="ARBA00000405"/>
    </source>
</evidence>
<evidence type="ECO:0000256" key="10">
    <source>
        <dbReference type="RuleBase" id="RU361208"/>
    </source>
</evidence>
<reference evidence="12" key="2">
    <citation type="submission" date="2015-01" db="EMBL/GenBank/DDBJ databases">
        <title>Evolutionary Origins and Diversification of the Mycorrhizal Mutualists.</title>
        <authorList>
            <consortium name="DOE Joint Genome Institute"/>
            <consortium name="Mycorrhizal Genomics Consortium"/>
            <person name="Kohler A."/>
            <person name="Kuo A."/>
            <person name="Nagy L.G."/>
            <person name="Floudas D."/>
            <person name="Copeland A."/>
            <person name="Barry K.W."/>
            <person name="Cichocki N."/>
            <person name="Veneault-Fourrey C."/>
            <person name="LaButti K."/>
            <person name="Lindquist E.A."/>
            <person name="Lipzen A."/>
            <person name="Lundell T."/>
            <person name="Morin E."/>
            <person name="Murat C."/>
            <person name="Riley R."/>
            <person name="Ohm R."/>
            <person name="Sun H."/>
            <person name="Tunlid A."/>
            <person name="Henrissat B."/>
            <person name="Grigoriev I.V."/>
            <person name="Hibbett D.S."/>
            <person name="Martin F."/>
        </authorList>
    </citation>
    <scope>NUCLEOTIDE SEQUENCE [LARGE SCALE GENOMIC DNA]</scope>
    <source>
        <strain evidence="12">F 1598</strain>
    </source>
</reference>
<dbReference type="Pfam" id="PF07335">
    <property type="entry name" value="Glyco_hydro_75"/>
    <property type="match status" value="1"/>
</dbReference>
<evidence type="ECO:0000313" key="12">
    <source>
        <dbReference type="Proteomes" id="UP000054166"/>
    </source>
</evidence>
<protein>
    <recommendedName>
        <fullName evidence="10">Endo-chitosanase</fullName>
        <ecNumber evidence="10">3.2.1.132</ecNumber>
    </recommendedName>
</protein>
<dbReference type="GO" id="GO:0000272">
    <property type="term" value="P:polysaccharide catabolic process"/>
    <property type="evidence" value="ECO:0007669"/>
    <property type="project" value="UniProtKB-KW"/>
</dbReference>
<evidence type="ECO:0000256" key="3">
    <source>
        <dbReference type="ARBA" id="ARBA00007799"/>
    </source>
</evidence>
<keyword evidence="8 10" id="KW-0326">Glycosidase</keyword>
<keyword evidence="9 10" id="KW-0624">Polysaccharide degradation</keyword>
<dbReference type="EMBL" id="KN833268">
    <property type="protein sequence ID" value="KIM71577.1"/>
    <property type="molecule type" value="Genomic_DNA"/>
</dbReference>
<dbReference type="HOGENOM" id="CLU_041930_0_0_1"/>
<name>A0A0C3B2U4_PILCF</name>